<sequence length="560" mass="62201">MAATPPTLPRPRAQPNATPAGPSKGRLVIALNSKPRDYVPNSGPPAPRVTLLPPEDSTAYITSRLFLPPKGLAEKDGKPLPKRMIYVIGWRDLPAASMTVPVMDVLDYVSPAALEKWESENEARLDVEREEIDREWEELQQREKEAAEAHSGQAQPTKKRKRGRPRLQPASAADMETDDDAQAPLKGGALALSTTPKKSLLKGFEGLDSDDVSPTRLAGRLVQGMEDVSDSQSGQEMMEMEEFYGAEEEVQTELPPVSLSDQSLEEQSGVVSDNLEFWDQAAVHFTPAVAECSSSLATKATLNDKPKEPNLAPWKPFGASRTFPHFSSNDVSSRSSSIPLPTEAQPQVGLETLLDHQKETTPEKVGKKKKRVSSQLPAPPAKQDEEREWVVERIEDCNEYEAESGDIVRYFKVRWEGNWPEDQNPSWEPEENLPPKLVRNWFKKGKRKLRPWKPKEKKTPKRKMKQTTLSWAKATQYSNVSEAFAGEDEHHKAPGANDGDGRDEDILDNLDGTNNDANTPSGGFSQDEDELFVVDDRSSVLSTPRFGWGDTGNRVSLFGT</sequence>
<organism evidence="1 2">
    <name type="scientific">Clonostachys rosea f. rosea IK726</name>
    <dbReference type="NCBI Taxonomy" id="1349383"/>
    <lineage>
        <taxon>Eukaryota</taxon>
        <taxon>Fungi</taxon>
        <taxon>Dikarya</taxon>
        <taxon>Ascomycota</taxon>
        <taxon>Pezizomycotina</taxon>
        <taxon>Sordariomycetes</taxon>
        <taxon>Hypocreomycetidae</taxon>
        <taxon>Hypocreales</taxon>
        <taxon>Bionectriaceae</taxon>
        <taxon>Clonostachys</taxon>
    </lineage>
</organism>
<name>A0ACA9UVQ6_BIOOC</name>
<evidence type="ECO:0000313" key="2">
    <source>
        <dbReference type="Proteomes" id="UP000836387"/>
    </source>
</evidence>
<keyword evidence="2" id="KW-1185">Reference proteome</keyword>
<proteinExistence type="predicted"/>
<gene>
    <name evidence="1" type="ORF">CRV2_00008265</name>
</gene>
<comment type="caution">
    <text evidence="1">The sequence shown here is derived from an EMBL/GenBank/DDBJ whole genome shotgun (WGS) entry which is preliminary data.</text>
</comment>
<dbReference type="Proteomes" id="UP000836387">
    <property type="component" value="Unassembled WGS sequence"/>
</dbReference>
<protein>
    <submittedName>
        <fullName evidence="1">Uncharacterized protein</fullName>
    </submittedName>
</protein>
<reference evidence="1" key="1">
    <citation type="submission" date="2020-04" db="EMBL/GenBank/DDBJ databases">
        <authorList>
            <person name="Broberg M."/>
        </authorList>
    </citation>
    <scope>NUCLEOTIDE SEQUENCE</scope>
</reference>
<evidence type="ECO:0000313" key="1">
    <source>
        <dbReference type="EMBL" id="CAG9956359.1"/>
    </source>
</evidence>
<accession>A0ACA9UVQ6</accession>
<dbReference type="EMBL" id="CADEHS020000645">
    <property type="protein sequence ID" value="CAG9956359.1"/>
    <property type="molecule type" value="Genomic_DNA"/>
</dbReference>
<reference evidence="1" key="2">
    <citation type="submission" date="2021-10" db="EMBL/GenBank/DDBJ databases">
        <authorList>
            <person name="Piombo E."/>
        </authorList>
    </citation>
    <scope>NUCLEOTIDE SEQUENCE</scope>
</reference>